<evidence type="ECO:0000313" key="3">
    <source>
        <dbReference type="Proteomes" id="UP001153269"/>
    </source>
</evidence>
<keyword evidence="3" id="KW-1185">Reference proteome</keyword>
<organism evidence="2 3">
    <name type="scientific">Pleuronectes platessa</name>
    <name type="common">European plaice</name>
    <dbReference type="NCBI Taxonomy" id="8262"/>
    <lineage>
        <taxon>Eukaryota</taxon>
        <taxon>Metazoa</taxon>
        <taxon>Chordata</taxon>
        <taxon>Craniata</taxon>
        <taxon>Vertebrata</taxon>
        <taxon>Euteleostomi</taxon>
        <taxon>Actinopterygii</taxon>
        <taxon>Neopterygii</taxon>
        <taxon>Teleostei</taxon>
        <taxon>Neoteleostei</taxon>
        <taxon>Acanthomorphata</taxon>
        <taxon>Carangaria</taxon>
        <taxon>Pleuronectiformes</taxon>
        <taxon>Pleuronectoidei</taxon>
        <taxon>Pleuronectidae</taxon>
        <taxon>Pleuronectes</taxon>
    </lineage>
</organism>
<dbReference type="Proteomes" id="UP001153269">
    <property type="component" value="Unassembled WGS sequence"/>
</dbReference>
<dbReference type="AlphaFoldDB" id="A0A9N7W0Q2"/>
<protein>
    <submittedName>
        <fullName evidence="2">Uncharacterized protein</fullName>
    </submittedName>
</protein>
<feature type="region of interest" description="Disordered" evidence="1">
    <location>
        <begin position="155"/>
        <end position="178"/>
    </location>
</feature>
<reference evidence="2" key="1">
    <citation type="submission" date="2020-03" db="EMBL/GenBank/DDBJ databases">
        <authorList>
            <person name="Weist P."/>
        </authorList>
    </citation>
    <scope>NUCLEOTIDE SEQUENCE</scope>
</reference>
<evidence type="ECO:0000256" key="1">
    <source>
        <dbReference type="SAM" id="MobiDB-lite"/>
    </source>
</evidence>
<evidence type="ECO:0000313" key="2">
    <source>
        <dbReference type="EMBL" id="CAB1459384.1"/>
    </source>
</evidence>
<gene>
    <name evidence="2" type="ORF">PLEPLA_LOCUS47221</name>
</gene>
<dbReference type="EMBL" id="CADEAL010004429">
    <property type="protein sequence ID" value="CAB1459384.1"/>
    <property type="molecule type" value="Genomic_DNA"/>
</dbReference>
<accession>A0A9N7W0Q2</accession>
<name>A0A9N7W0Q2_PLEPL</name>
<sequence length="188" mass="20530">MGLTAATRPLDSTLPQTRGHFLCKLELLQGSTDSFMHRFPPGSSWFLLVPPACPRFAPKATAGGILTQQVVRLHSLLRAALYLKSESRQRNADVAPNLPEVPTGSLPLNLLLNLRVHPLFIFILRPNVQTTPPDLRVPLGLSFHCTYTTLGRLEERRGGEPQSWEGKGAGPGPGGIYVTLKKSCEGED</sequence>
<comment type="caution">
    <text evidence="2">The sequence shown here is derived from an EMBL/GenBank/DDBJ whole genome shotgun (WGS) entry which is preliminary data.</text>
</comment>
<proteinExistence type="predicted"/>